<proteinExistence type="predicted"/>
<name>A0A6C0KUC6_9ZZZZ</name>
<organism evidence="1">
    <name type="scientific">viral metagenome</name>
    <dbReference type="NCBI Taxonomy" id="1070528"/>
    <lineage>
        <taxon>unclassified sequences</taxon>
        <taxon>metagenomes</taxon>
        <taxon>organismal metagenomes</taxon>
    </lineage>
</organism>
<reference evidence="1" key="1">
    <citation type="journal article" date="2020" name="Nature">
        <title>Giant virus diversity and host interactions through global metagenomics.</title>
        <authorList>
            <person name="Schulz F."/>
            <person name="Roux S."/>
            <person name="Paez-Espino D."/>
            <person name="Jungbluth S."/>
            <person name="Walsh D.A."/>
            <person name="Denef V.J."/>
            <person name="McMahon K.D."/>
            <person name="Konstantinidis K.T."/>
            <person name="Eloe-Fadrosh E.A."/>
            <person name="Kyrpides N.C."/>
            <person name="Woyke T."/>
        </authorList>
    </citation>
    <scope>NUCLEOTIDE SEQUENCE</scope>
    <source>
        <strain evidence="1">GVMAG-S-3300013093-109</strain>
    </source>
</reference>
<dbReference type="AlphaFoldDB" id="A0A6C0KUC6"/>
<sequence length="142" mass="15494">MNASDIVNAKQNKTLFGAYRSSFLTASTVLSSINPMSSINGRGGITSYYSTLRTVNTSNCFSTFQTYELERDLQAGQSLCGVCIPSQLQWKYLTSTTMTFYSTTYSSLSTPSTFTSTTTTILTAPPVVICPLISFYQGNKTC</sequence>
<accession>A0A6C0KUC6</accession>
<dbReference type="EMBL" id="MN740968">
    <property type="protein sequence ID" value="QHU20297.1"/>
    <property type="molecule type" value="Genomic_DNA"/>
</dbReference>
<protein>
    <submittedName>
        <fullName evidence="1">Uncharacterized protein</fullName>
    </submittedName>
</protein>
<evidence type="ECO:0000313" key="1">
    <source>
        <dbReference type="EMBL" id="QHU20297.1"/>
    </source>
</evidence>